<keyword evidence="3" id="KW-1185">Reference proteome</keyword>
<evidence type="ECO:0000313" key="2">
    <source>
        <dbReference type="EMBL" id="SCG42556.1"/>
    </source>
</evidence>
<dbReference type="Proteomes" id="UP000198210">
    <property type="component" value="Chromosome I"/>
</dbReference>
<dbReference type="InterPro" id="IPR005019">
    <property type="entry name" value="Adenine_glyco"/>
</dbReference>
<dbReference type="SUPFAM" id="SSF48150">
    <property type="entry name" value="DNA-glycosylase"/>
    <property type="match status" value="1"/>
</dbReference>
<dbReference type="EMBL" id="LT607751">
    <property type="protein sequence ID" value="SCG42556.1"/>
    <property type="molecule type" value="Genomic_DNA"/>
</dbReference>
<dbReference type="Gene3D" id="1.10.340.30">
    <property type="entry name" value="Hypothetical protein, domain 2"/>
    <property type="match status" value="1"/>
</dbReference>
<dbReference type="AlphaFoldDB" id="A0A1C5H952"/>
<evidence type="ECO:0000313" key="3">
    <source>
        <dbReference type="Proteomes" id="UP000198210"/>
    </source>
</evidence>
<proteinExistence type="predicted"/>
<sequence>MDAVTDLVTGADGLPRCAWGASTPDYAAYHDDEWGRPLHGDDALYERLTLEAFQSGLSWLTILRKRPAFRLAFDEFRIEAVAGYGEADVARLLADAGIVRNRAKIEAALANARAALELPDGLSALLWSYAPPARATRPASFADVPALTPESTALAKALKKRGFRFVGPTTAYALMQATGMVDDHLAGCHVPPAAART</sequence>
<dbReference type="GO" id="GO:0006284">
    <property type="term" value="P:base-excision repair"/>
    <property type="evidence" value="ECO:0007669"/>
    <property type="project" value="InterPro"/>
</dbReference>
<dbReference type="Pfam" id="PF03352">
    <property type="entry name" value="Adenine_glyco"/>
    <property type="match status" value="1"/>
</dbReference>
<accession>A0A1C5H952</accession>
<reference evidence="2 3" key="1">
    <citation type="submission" date="2016-06" db="EMBL/GenBank/DDBJ databases">
        <authorList>
            <person name="Kjaerup R.B."/>
            <person name="Dalgaard T.S."/>
            <person name="Juul-Madsen H.R."/>
        </authorList>
    </citation>
    <scope>NUCLEOTIDE SEQUENCE [LARGE SCALE GENOMIC DNA]</scope>
    <source>
        <strain evidence="2 3">DSM 45097</strain>
    </source>
</reference>
<dbReference type="GO" id="GO:0008725">
    <property type="term" value="F:DNA-3-methyladenine glycosylase activity"/>
    <property type="evidence" value="ECO:0007669"/>
    <property type="project" value="InterPro"/>
</dbReference>
<dbReference type="InterPro" id="IPR011257">
    <property type="entry name" value="DNA_glycosylase"/>
</dbReference>
<feature type="binding site" evidence="1">
    <location>
        <position position="188"/>
    </location>
    <ligand>
        <name>Zn(2+)</name>
        <dbReference type="ChEBI" id="CHEBI:29105"/>
    </ligand>
</feature>
<evidence type="ECO:0000256" key="1">
    <source>
        <dbReference type="PIRSR" id="PIRSR604597-1"/>
    </source>
</evidence>
<keyword evidence="1" id="KW-0479">Metal-binding</keyword>
<dbReference type="GO" id="GO:0046872">
    <property type="term" value="F:metal ion binding"/>
    <property type="evidence" value="ECO:0007669"/>
    <property type="project" value="UniProtKB-KW"/>
</dbReference>
<feature type="binding site" evidence="1">
    <location>
        <position position="30"/>
    </location>
    <ligand>
        <name>Zn(2+)</name>
        <dbReference type="ChEBI" id="CHEBI:29105"/>
    </ligand>
</feature>
<feature type="binding site" evidence="1">
    <location>
        <position position="184"/>
    </location>
    <ligand>
        <name>Zn(2+)</name>
        <dbReference type="ChEBI" id="CHEBI:29105"/>
    </ligand>
</feature>
<dbReference type="InterPro" id="IPR052891">
    <property type="entry name" value="DNA-3mA_glycosylase"/>
</dbReference>
<feature type="binding site" evidence="1">
    <location>
        <position position="17"/>
    </location>
    <ligand>
        <name>Zn(2+)</name>
        <dbReference type="ChEBI" id="CHEBI:29105"/>
    </ligand>
</feature>
<dbReference type="PANTHER" id="PTHR30037:SF4">
    <property type="entry name" value="DNA-3-METHYLADENINE GLYCOSYLASE I"/>
    <property type="match status" value="1"/>
</dbReference>
<protein>
    <submittedName>
        <fullName evidence="2">DNA-3-methyladenine glycosylase I</fullName>
    </submittedName>
</protein>
<organism evidence="2 3">
    <name type="scientific">Micromonospora siamensis</name>
    <dbReference type="NCBI Taxonomy" id="299152"/>
    <lineage>
        <taxon>Bacteria</taxon>
        <taxon>Bacillati</taxon>
        <taxon>Actinomycetota</taxon>
        <taxon>Actinomycetes</taxon>
        <taxon>Micromonosporales</taxon>
        <taxon>Micromonosporaceae</taxon>
        <taxon>Micromonospora</taxon>
    </lineage>
</organism>
<name>A0A1C5H952_9ACTN</name>
<dbReference type="InterPro" id="IPR004597">
    <property type="entry name" value="Tag"/>
</dbReference>
<dbReference type="PANTHER" id="PTHR30037">
    <property type="entry name" value="DNA-3-METHYLADENINE GLYCOSYLASE 1"/>
    <property type="match status" value="1"/>
</dbReference>
<gene>
    <name evidence="2" type="ORF">GA0074704_1287</name>
</gene>
<keyword evidence="1" id="KW-0862">Zinc</keyword>
<dbReference type="NCBIfam" id="TIGR00624">
    <property type="entry name" value="tag"/>
    <property type="match status" value="1"/>
</dbReference>